<evidence type="ECO:0000256" key="1">
    <source>
        <dbReference type="SAM" id="MobiDB-lite"/>
    </source>
</evidence>
<name>A0A166IBA4_9AGAM</name>
<dbReference type="STRING" id="1314776.A0A166IBA4"/>
<evidence type="ECO:0000313" key="4">
    <source>
        <dbReference type="Proteomes" id="UP000076798"/>
    </source>
</evidence>
<dbReference type="Proteomes" id="UP000076798">
    <property type="component" value="Unassembled WGS sequence"/>
</dbReference>
<keyword evidence="4" id="KW-1185">Reference proteome</keyword>
<protein>
    <recommendedName>
        <fullName evidence="2">DUF6589 domain-containing protein</fullName>
    </recommendedName>
</protein>
<gene>
    <name evidence="3" type="ORF">SISSUDRAFT_1029737</name>
</gene>
<dbReference type="Pfam" id="PF20231">
    <property type="entry name" value="DUF6589"/>
    <property type="match status" value="1"/>
</dbReference>
<feature type="compositionally biased region" description="Acidic residues" evidence="1">
    <location>
        <begin position="825"/>
        <end position="834"/>
    </location>
</feature>
<feature type="region of interest" description="Disordered" evidence="1">
    <location>
        <begin position="816"/>
        <end position="845"/>
    </location>
</feature>
<evidence type="ECO:0000313" key="3">
    <source>
        <dbReference type="EMBL" id="KZT43583.1"/>
    </source>
</evidence>
<evidence type="ECO:0000259" key="2">
    <source>
        <dbReference type="Pfam" id="PF20231"/>
    </source>
</evidence>
<dbReference type="OrthoDB" id="3207600at2759"/>
<reference evidence="3 4" key="1">
    <citation type="journal article" date="2016" name="Mol. Biol. Evol.">
        <title>Comparative Genomics of Early-Diverging Mushroom-Forming Fungi Provides Insights into the Origins of Lignocellulose Decay Capabilities.</title>
        <authorList>
            <person name="Nagy L.G."/>
            <person name="Riley R."/>
            <person name="Tritt A."/>
            <person name="Adam C."/>
            <person name="Daum C."/>
            <person name="Floudas D."/>
            <person name="Sun H."/>
            <person name="Yadav J.S."/>
            <person name="Pangilinan J."/>
            <person name="Larsson K.H."/>
            <person name="Matsuura K."/>
            <person name="Barry K."/>
            <person name="Labutti K."/>
            <person name="Kuo R."/>
            <person name="Ohm R.A."/>
            <person name="Bhattacharya S.S."/>
            <person name="Shirouzu T."/>
            <person name="Yoshinaga Y."/>
            <person name="Martin F.M."/>
            <person name="Grigoriev I.V."/>
            <person name="Hibbett D.S."/>
        </authorList>
    </citation>
    <scope>NUCLEOTIDE SEQUENCE [LARGE SCALE GENOMIC DNA]</scope>
    <source>
        <strain evidence="3 4">HHB10207 ss-3</strain>
    </source>
</reference>
<feature type="domain" description="DUF6589" evidence="2">
    <location>
        <begin position="319"/>
        <end position="726"/>
    </location>
</feature>
<dbReference type="EMBL" id="KV428007">
    <property type="protein sequence ID" value="KZT43583.1"/>
    <property type="molecule type" value="Genomic_DNA"/>
</dbReference>
<proteinExistence type="predicted"/>
<organism evidence="3 4">
    <name type="scientific">Sistotremastrum suecicum HHB10207 ss-3</name>
    <dbReference type="NCBI Taxonomy" id="1314776"/>
    <lineage>
        <taxon>Eukaryota</taxon>
        <taxon>Fungi</taxon>
        <taxon>Dikarya</taxon>
        <taxon>Basidiomycota</taxon>
        <taxon>Agaricomycotina</taxon>
        <taxon>Agaricomycetes</taxon>
        <taxon>Sistotremastrales</taxon>
        <taxon>Sistotremastraceae</taxon>
        <taxon>Sistotremastrum</taxon>
    </lineage>
</organism>
<dbReference type="InterPro" id="IPR046496">
    <property type="entry name" value="DUF6589"/>
</dbReference>
<accession>A0A166IBA4</accession>
<dbReference type="AlphaFoldDB" id="A0A166IBA4"/>
<sequence length="845" mass="96001">MFSCKHPSVKRRVSQFTSYTDHGYDVQFAPYNIWTLMKSNFPSVHNHLVDLIVIPEALEKGRSEFKKAIKSDKLRLKVDKLTVKEVCESLDLAHLVAIYSDLMPFLAKLLLYLVETPNKYRTQKAQREAREIAKHQEEVANGVAGAADEQADEEIREALENDGGEDEVEGLTWISGEERAKLIVVTGLSNLLFACNQATNYFSLLFGLFLSIEGSSVRVITCLNKLGLSVSSRTVDRLRTRLSEDAVERAQEVVKGSDPWMVVIDNLNIFVRKDQQRLFNENTMLNITNCAILKFPPSFRWEVLNVPKLLSMRGLRKTFDPRLLRFSKTDEEFLKASFVGIICQRIFDNCPGSALWPAREAMRQSIRRLLPKKNPLDPHKTETFPMGVFDVNEGSKLGIIQVLEQLQERSGLTKEEMASKVRPMAGDLLTILNFRRARNERIDDVTTFERLSYVAEISQPFHMGMNAVIGIISTHLGDSNVNPASLSSHKELLNRKWDPKKPNYSDAKALISHSLIARILDCLMKVLGYEHYSDLQGWRPTFADLVNAANKIHQVYLDQREISKAFGLFAEDQETGDHVLAHSNLFMRDTLFFETFDHGVRHGDPGVLWAVIKVWLYTFRGAGQNNYSRECLELLIRWETELTPAMKQVLEQAWFYNRLGQPGRFIAVDMYLEHLNYWVKRVFVPKGSGVTVENIMAKGSSSVEALRHISAKMSQFCGMHEGERRHRESSIAADVEALVEHLTKEKVHVRTSGRTLWAPSVKPKKGSTVIPKRVSSVKDVISNGISWWDNEKIREYIMTTAWNATEGYPLQSSVERGPNNGMGLDGEDNFEEIERDLGESASGQT</sequence>